<evidence type="ECO:0000313" key="7">
    <source>
        <dbReference type="Proteomes" id="UP001524547"/>
    </source>
</evidence>
<sequence>MQDHTTIARHAEPAALPLSRRTMGSARPAVRLPGYDPAALRTGILHLGCGAFHRGHQAFVTQRAIEAQGESGLRWGIASASLVRDTTPRRLQAQDGLYTLVERGGDGDRAEIVGAIAAPVHAPSDPLGLPARLADPDTRLVTLTTTVEGYLLEPATGRLQADHPDVLADLNDAGRPRSVVGTLAAGLAAVRAQGGRPPVILSCDNLSANGATLRRAVADFAALRDDRLAAWIEREVRFPNSMVDRIVPALMPEDLDEAQLLTGLRDAAPVFAEPFLQWVIEAFDGERPMWEAGGARFVSDVEPFETAKLRLLNGSHMLLAYLGGLAGLRTVAETMAAPGFAAFIARFMRAEQGPTLALPASELDPYIDQLLTRLGNEAIRHDVARIGRNGSAKVATRLMTALRENIEAGRPAPCTVLGIAAWIRWFALRDTSGTEVRLIDPAAATFKNTCETIGEDFTRQAEAFLGMEEVFGPPLPDHDGVVRQLSDALLALHREPVELVIARLLRDA</sequence>
<keyword evidence="2" id="KW-0520">NAD</keyword>
<dbReference type="InterPro" id="IPR036291">
    <property type="entry name" value="NAD(P)-bd_dom_sf"/>
</dbReference>
<dbReference type="RefSeq" id="WP_422918228.1">
    <property type="nucleotide sequence ID" value="NZ_JAMZEJ010000001.1"/>
</dbReference>
<dbReference type="Pfam" id="PF08125">
    <property type="entry name" value="Mannitol_dh_C"/>
    <property type="match status" value="1"/>
</dbReference>
<dbReference type="InterPro" id="IPR023027">
    <property type="entry name" value="Mannitol_DH_CS"/>
</dbReference>
<dbReference type="InterPro" id="IPR000669">
    <property type="entry name" value="Mannitol_DH"/>
</dbReference>
<dbReference type="Pfam" id="PF01232">
    <property type="entry name" value="Mannitol_dh"/>
    <property type="match status" value="1"/>
</dbReference>
<evidence type="ECO:0000259" key="4">
    <source>
        <dbReference type="Pfam" id="PF01232"/>
    </source>
</evidence>
<evidence type="ECO:0000313" key="6">
    <source>
        <dbReference type="EMBL" id="MCQ8239492.1"/>
    </source>
</evidence>
<organism evidence="6 7">
    <name type="scientific">Rhizosaccharibacter radicis</name>
    <dbReference type="NCBI Taxonomy" id="2782605"/>
    <lineage>
        <taxon>Bacteria</taxon>
        <taxon>Pseudomonadati</taxon>
        <taxon>Pseudomonadota</taxon>
        <taxon>Alphaproteobacteria</taxon>
        <taxon>Acetobacterales</taxon>
        <taxon>Acetobacteraceae</taxon>
        <taxon>Rhizosaccharibacter</taxon>
    </lineage>
</organism>
<dbReference type="PROSITE" id="PS00974">
    <property type="entry name" value="MANNITOL_DHGENASE"/>
    <property type="match status" value="1"/>
</dbReference>
<dbReference type="InterPro" id="IPR050988">
    <property type="entry name" value="Mannitol_DH/Oxidoreductase"/>
</dbReference>
<keyword evidence="1" id="KW-0560">Oxidoreductase</keyword>
<dbReference type="InterPro" id="IPR013328">
    <property type="entry name" value="6PGD_dom2"/>
</dbReference>
<evidence type="ECO:0000256" key="3">
    <source>
        <dbReference type="SAM" id="MobiDB-lite"/>
    </source>
</evidence>
<dbReference type="Gene3D" id="3.40.50.720">
    <property type="entry name" value="NAD(P)-binding Rossmann-like Domain"/>
    <property type="match status" value="1"/>
</dbReference>
<dbReference type="SUPFAM" id="SSF51735">
    <property type="entry name" value="NAD(P)-binding Rossmann-fold domains"/>
    <property type="match status" value="1"/>
</dbReference>
<dbReference type="InterPro" id="IPR013118">
    <property type="entry name" value="Mannitol_DH_C"/>
</dbReference>
<name>A0ABT1VT21_9PROT</name>
<keyword evidence="7" id="KW-1185">Reference proteome</keyword>
<evidence type="ECO:0000256" key="1">
    <source>
        <dbReference type="ARBA" id="ARBA00023002"/>
    </source>
</evidence>
<dbReference type="SUPFAM" id="SSF48179">
    <property type="entry name" value="6-phosphogluconate dehydrogenase C-terminal domain-like"/>
    <property type="match status" value="1"/>
</dbReference>
<dbReference type="EMBL" id="JAMZEJ010000001">
    <property type="protein sequence ID" value="MCQ8239492.1"/>
    <property type="molecule type" value="Genomic_DNA"/>
</dbReference>
<feature type="region of interest" description="Disordered" evidence="3">
    <location>
        <begin position="1"/>
        <end position="22"/>
    </location>
</feature>
<proteinExistence type="predicted"/>
<evidence type="ECO:0000259" key="5">
    <source>
        <dbReference type="Pfam" id="PF08125"/>
    </source>
</evidence>
<dbReference type="InterPro" id="IPR013131">
    <property type="entry name" value="Mannitol_DH_N"/>
</dbReference>
<reference evidence="6 7" key="1">
    <citation type="submission" date="2022-06" db="EMBL/GenBank/DDBJ databases">
        <title>Rhizosaccharibacter gen. nov. sp. nov. KSS12, endophytic bacteria isolated from sugarcane.</title>
        <authorList>
            <person name="Pitiwittayakul N."/>
        </authorList>
    </citation>
    <scope>NUCLEOTIDE SEQUENCE [LARGE SCALE GENOMIC DNA]</scope>
    <source>
        <strain evidence="6 7">KSS12</strain>
    </source>
</reference>
<dbReference type="PANTHER" id="PTHR43362:SF1">
    <property type="entry name" value="MANNITOL DEHYDROGENASE 2-RELATED"/>
    <property type="match status" value="1"/>
</dbReference>
<dbReference type="Proteomes" id="UP001524547">
    <property type="component" value="Unassembled WGS sequence"/>
</dbReference>
<feature type="domain" description="Mannitol dehydrogenase C-terminal" evidence="5">
    <location>
        <begin position="300"/>
        <end position="492"/>
    </location>
</feature>
<protein>
    <submittedName>
        <fullName evidence="6">Mannitol dehydrogenase family protein</fullName>
    </submittedName>
</protein>
<accession>A0ABT1VT21</accession>
<dbReference type="Gene3D" id="1.10.1040.10">
    <property type="entry name" value="N-(1-d-carboxylethyl)-l-norvaline Dehydrogenase, domain 2"/>
    <property type="match status" value="1"/>
</dbReference>
<dbReference type="PRINTS" id="PR00084">
    <property type="entry name" value="MTLDHDRGNASE"/>
</dbReference>
<feature type="domain" description="Mannitol dehydrogenase N-terminal" evidence="4">
    <location>
        <begin position="43"/>
        <end position="291"/>
    </location>
</feature>
<dbReference type="InterPro" id="IPR008927">
    <property type="entry name" value="6-PGluconate_DH-like_C_sf"/>
</dbReference>
<comment type="caution">
    <text evidence="6">The sequence shown here is derived from an EMBL/GenBank/DDBJ whole genome shotgun (WGS) entry which is preliminary data.</text>
</comment>
<gene>
    <name evidence="6" type="ORF">NFI88_01380</name>
</gene>
<dbReference type="PANTHER" id="PTHR43362">
    <property type="entry name" value="MANNITOL DEHYDROGENASE DSF1-RELATED"/>
    <property type="match status" value="1"/>
</dbReference>
<evidence type="ECO:0000256" key="2">
    <source>
        <dbReference type="ARBA" id="ARBA00023027"/>
    </source>
</evidence>